<evidence type="ECO:0000256" key="1">
    <source>
        <dbReference type="ARBA" id="ARBA00022603"/>
    </source>
</evidence>
<sequence>MKIEEYLKSLPESIVSGEEVQLPEKSFRDIFNFLKLEKNDIFYHLGCGDGTGISIALKEYQVKKAVGVDNNPEKIKLAKNILDKNKIQGKLICDDIQNVDISDATAILFWFTNEDIINNMMNKFKDLKAGTRIITIWGPLSDCLPEKVKFPYIINLVPFKKANSLQEQVLAVFGVKCVDFVTAWEFAERYTKAISTPEVENDRFLTIIQTLVIWINAKNLGVSCGEKIPESIKTYIDIMKTHFNIDFEHLLK</sequence>
<dbReference type="Gene3D" id="3.40.50.150">
    <property type="entry name" value="Vaccinia Virus protein VP39"/>
    <property type="match status" value="1"/>
</dbReference>
<organism evidence="5 6">
    <name type="scientific">Nitrosarchaeum koreense MY1</name>
    <dbReference type="NCBI Taxonomy" id="1001994"/>
    <lineage>
        <taxon>Archaea</taxon>
        <taxon>Nitrososphaerota</taxon>
        <taxon>Nitrososphaeria</taxon>
        <taxon>Nitrosopumilales</taxon>
        <taxon>Nitrosopumilaceae</taxon>
        <taxon>Nitrosarchaeum</taxon>
    </lineage>
</organism>
<gene>
    <name evidence="5" type="ORF">MY1_0260</name>
</gene>
<name>F9CU30_9ARCH</name>
<dbReference type="InterPro" id="IPR041698">
    <property type="entry name" value="Methyltransf_25"/>
</dbReference>
<dbReference type="RefSeq" id="WP_007549670.1">
    <property type="nucleotide sequence ID" value="NZ_AFPU01000001.1"/>
</dbReference>
<evidence type="ECO:0000313" key="5">
    <source>
        <dbReference type="EMBL" id="EGP93033.1"/>
    </source>
</evidence>
<protein>
    <submittedName>
        <fullName evidence="5">SAM dependent methyltransferase</fullName>
    </submittedName>
</protein>
<accession>F9CU30</accession>
<dbReference type="PANTHER" id="PTHR13610:SF11">
    <property type="entry name" value="METHYLTRANSFERASE DOMAIN-CONTAINING PROTEIN"/>
    <property type="match status" value="1"/>
</dbReference>
<evidence type="ECO:0000259" key="4">
    <source>
        <dbReference type="Pfam" id="PF13649"/>
    </source>
</evidence>
<evidence type="ECO:0000256" key="3">
    <source>
        <dbReference type="ARBA" id="ARBA00022691"/>
    </source>
</evidence>
<feature type="domain" description="Methyltransferase" evidence="4">
    <location>
        <begin position="45"/>
        <end position="111"/>
    </location>
</feature>
<keyword evidence="6" id="KW-1185">Reference proteome</keyword>
<dbReference type="GO" id="GO:0032259">
    <property type="term" value="P:methylation"/>
    <property type="evidence" value="ECO:0007669"/>
    <property type="project" value="UniProtKB-KW"/>
</dbReference>
<dbReference type="SUPFAM" id="SSF53335">
    <property type="entry name" value="S-adenosyl-L-methionine-dependent methyltransferases"/>
    <property type="match status" value="1"/>
</dbReference>
<dbReference type="InterPro" id="IPR026170">
    <property type="entry name" value="FAM173A/B"/>
</dbReference>
<dbReference type="AlphaFoldDB" id="F9CU30"/>
<dbReference type="PANTHER" id="PTHR13610">
    <property type="entry name" value="METHYLTRANSFERASE DOMAIN-CONTAINING PROTEIN"/>
    <property type="match status" value="1"/>
</dbReference>
<evidence type="ECO:0000256" key="2">
    <source>
        <dbReference type="ARBA" id="ARBA00022679"/>
    </source>
</evidence>
<dbReference type="GO" id="GO:0016279">
    <property type="term" value="F:protein-lysine N-methyltransferase activity"/>
    <property type="evidence" value="ECO:0007669"/>
    <property type="project" value="InterPro"/>
</dbReference>
<comment type="caution">
    <text evidence="5">The sequence shown here is derived from an EMBL/GenBank/DDBJ whole genome shotgun (WGS) entry which is preliminary data.</text>
</comment>
<reference evidence="5 6" key="1">
    <citation type="journal article" date="2011" name="J. Bacteriol.">
        <title>Genome Sequence of an Ammonia-Oxidizing Soil Archaeon, "Candidatus Nitrosoarchaeum koreensis" MY1.</title>
        <authorList>
            <person name="Kim B.K."/>
            <person name="Jung M.Y."/>
            <person name="Yu D.S."/>
            <person name="Park S.J."/>
            <person name="Oh T.K."/>
            <person name="Rhee S.K."/>
            <person name="Kim J.F."/>
        </authorList>
    </citation>
    <scope>NUCLEOTIDE SEQUENCE [LARGE SCALE GENOMIC DNA]</scope>
    <source>
        <strain evidence="5 6">MY1</strain>
    </source>
</reference>
<keyword evidence="2 5" id="KW-0808">Transferase</keyword>
<dbReference type="OrthoDB" id="6027at2157"/>
<keyword evidence="3" id="KW-0949">S-adenosyl-L-methionine</keyword>
<evidence type="ECO:0000313" key="6">
    <source>
        <dbReference type="Proteomes" id="UP000004440"/>
    </source>
</evidence>
<dbReference type="STRING" id="1001994.MY1_0260"/>
<dbReference type="InterPro" id="IPR029063">
    <property type="entry name" value="SAM-dependent_MTases_sf"/>
</dbReference>
<keyword evidence="1 5" id="KW-0489">Methyltransferase</keyword>
<dbReference type="EMBL" id="AFPU01000001">
    <property type="protein sequence ID" value="EGP93033.1"/>
    <property type="molecule type" value="Genomic_DNA"/>
</dbReference>
<dbReference type="Pfam" id="PF13649">
    <property type="entry name" value="Methyltransf_25"/>
    <property type="match status" value="1"/>
</dbReference>
<proteinExistence type="predicted"/>
<dbReference type="Proteomes" id="UP000004440">
    <property type="component" value="Unassembled WGS sequence"/>
</dbReference>
<dbReference type="PATRIC" id="fig|1001994.6.peg.247"/>